<dbReference type="GO" id="GO:0070475">
    <property type="term" value="P:rRNA base methylation"/>
    <property type="evidence" value="ECO:0007669"/>
    <property type="project" value="InterPro"/>
</dbReference>
<dbReference type="InterPro" id="IPR019446">
    <property type="entry name" value="BMT5-like"/>
</dbReference>
<evidence type="ECO:0000313" key="4">
    <source>
        <dbReference type="Proteomes" id="UP000298652"/>
    </source>
</evidence>
<dbReference type="Gramene" id="TKW33693">
    <property type="protein sequence ID" value="TKW33693"/>
    <property type="gene ID" value="SEVIR_2G256400v2"/>
</dbReference>
<feature type="region of interest" description="Disordered" evidence="1">
    <location>
        <begin position="1"/>
        <end position="34"/>
    </location>
</feature>
<dbReference type="GO" id="GO:0005737">
    <property type="term" value="C:cytoplasm"/>
    <property type="evidence" value="ECO:0007669"/>
    <property type="project" value="TreeGrafter"/>
</dbReference>
<reference evidence="3" key="1">
    <citation type="submission" date="2019-03" db="EMBL/GenBank/DDBJ databases">
        <title>WGS assembly of Setaria viridis.</title>
        <authorList>
            <person name="Huang P."/>
            <person name="Jenkins J."/>
            <person name="Grimwood J."/>
            <person name="Barry K."/>
            <person name="Healey A."/>
            <person name="Mamidi S."/>
            <person name="Sreedasyam A."/>
            <person name="Shu S."/>
            <person name="Feldman M."/>
            <person name="Wu J."/>
            <person name="Yu Y."/>
            <person name="Chen C."/>
            <person name="Johnson J."/>
            <person name="Rokhsar D."/>
            <person name="Baxter I."/>
            <person name="Schmutz J."/>
            <person name="Brutnell T."/>
            <person name="Kellogg E."/>
        </authorList>
    </citation>
    <scope>NUCLEOTIDE SEQUENCE [LARGE SCALE GENOMIC DNA]</scope>
</reference>
<dbReference type="EMBL" id="CM016553">
    <property type="protein sequence ID" value="TKW33693.1"/>
    <property type="molecule type" value="Genomic_DNA"/>
</dbReference>
<dbReference type="GO" id="GO:0070042">
    <property type="term" value="F:rRNA (uridine-N3-)-methyltransferase activity"/>
    <property type="evidence" value="ECO:0007669"/>
    <property type="project" value="InterPro"/>
</dbReference>
<sequence>MADGGGAIAGGSREGVSLPAGIVANGRRQGDRAEGVPVIDLTAEEEKEWVGSPCAKEVQVIGLTAAGEEEKEGQGVDGPRAEGVPVIDLTGESSDEEEGEQEVKWVGHYSSTQSILLVGDGDFSFSLALATGFGSGANLVATSLDCYDTLKKYSGAESNLAELKKLGAVTLHGVNAKTMILHTDLKMRRFDRVVFNFPHAGFKGKENQPHMIKYFFLENG</sequence>
<proteinExistence type="predicted"/>
<dbReference type="PANTHER" id="PTHR11538">
    <property type="entry name" value="PHENYLALANYL-TRNA SYNTHETASE"/>
    <property type="match status" value="1"/>
</dbReference>
<feature type="compositionally biased region" description="Gly residues" evidence="1">
    <location>
        <begin position="1"/>
        <end position="13"/>
    </location>
</feature>
<feature type="domain" description="25S rRNA (uridine-N(3))-methyltransferase BMT5-like" evidence="2">
    <location>
        <begin position="116"/>
        <end position="209"/>
    </location>
</feature>
<evidence type="ECO:0000256" key="1">
    <source>
        <dbReference type="SAM" id="MobiDB-lite"/>
    </source>
</evidence>
<dbReference type="Proteomes" id="UP000298652">
    <property type="component" value="Chromosome 2"/>
</dbReference>
<evidence type="ECO:0000259" key="2">
    <source>
        <dbReference type="Pfam" id="PF10354"/>
    </source>
</evidence>
<dbReference type="OMA" id="PCAKEVQ"/>
<protein>
    <recommendedName>
        <fullName evidence="2">25S rRNA (uridine-N(3))-methyltransferase BMT5-like domain-containing protein</fullName>
    </recommendedName>
</protein>
<organism evidence="3 4">
    <name type="scientific">Setaria viridis</name>
    <name type="common">Green bristlegrass</name>
    <name type="synonym">Setaria italica subsp. viridis</name>
    <dbReference type="NCBI Taxonomy" id="4556"/>
    <lineage>
        <taxon>Eukaryota</taxon>
        <taxon>Viridiplantae</taxon>
        <taxon>Streptophyta</taxon>
        <taxon>Embryophyta</taxon>
        <taxon>Tracheophyta</taxon>
        <taxon>Spermatophyta</taxon>
        <taxon>Magnoliopsida</taxon>
        <taxon>Liliopsida</taxon>
        <taxon>Poales</taxon>
        <taxon>Poaceae</taxon>
        <taxon>PACMAD clade</taxon>
        <taxon>Panicoideae</taxon>
        <taxon>Panicodae</taxon>
        <taxon>Paniceae</taxon>
        <taxon>Cenchrinae</taxon>
        <taxon>Setaria</taxon>
    </lineage>
</organism>
<evidence type="ECO:0000313" key="3">
    <source>
        <dbReference type="EMBL" id="TKW33693.1"/>
    </source>
</evidence>
<accession>A0A4U6VXT5</accession>
<gene>
    <name evidence="3" type="ORF">SEVIR_2G256400v2</name>
</gene>
<dbReference type="AlphaFoldDB" id="A0A4U6VXT5"/>
<dbReference type="Pfam" id="PF10354">
    <property type="entry name" value="BMT5-like"/>
    <property type="match status" value="1"/>
</dbReference>
<name>A0A4U6VXT5_SETVI</name>
<dbReference type="PANTHER" id="PTHR11538:SF97">
    <property type="entry name" value="25S RRNA (URIDINE-N(3))-METHYLTRANSFERASE BMT5-LIKE DOMAIN-CONTAINING PROTEIN"/>
    <property type="match status" value="1"/>
</dbReference>
<keyword evidence="4" id="KW-1185">Reference proteome</keyword>